<reference evidence="1 2" key="1">
    <citation type="submission" date="2019-06" db="EMBL/GenBank/DDBJ databases">
        <title>Lysobacter alkalisoli sp. nov. isolated from saline-alkali soil.</title>
        <authorList>
            <person name="Sun J.-Q."/>
            <person name="Xu L."/>
        </authorList>
    </citation>
    <scope>NUCLEOTIDE SEQUENCE [LARGE SCALE GENOMIC DNA]</scope>
    <source>
        <strain evidence="1 2">SJ-36</strain>
    </source>
</reference>
<dbReference type="EMBL" id="CP041242">
    <property type="protein sequence ID" value="QDH71791.1"/>
    <property type="molecule type" value="Genomic_DNA"/>
</dbReference>
<protein>
    <submittedName>
        <fullName evidence="1">Uncharacterized protein</fullName>
    </submittedName>
</protein>
<sequence>MQAEANVGGKSFTHILLRENPSKAAVLEEFLHGTQARIGVVDRLGTSGFGSAETHVKDFMIRHQSMLGLSSEDVVILKQLRDAGL</sequence>
<dbReference type="Proteomes" id="UP000317199">
    <property type="component" value="Chromosome"/>
</dbReference>
<keyword evidence="2" id="KW-1185">Reference proteome</keyword>
<name>A0A514BWM3_9GAMM</name>
<evidence type="ECO:0000313" key="1">
    <source>
        <dbReference type="EMBL" id="QDH71791.1"/>
    </source>
</evidence>
<proteinExistence type="predicted"/>
<gene>
    <name evidence="1" type="ORF">FKV23_08710</name>
</gene>
<dbReference type="KEGG" id="lyj:FKV23_08710"/>
<dbReference type="AlphaFoldDB" id="A0A514BWM3"/>
<evidence type="ECO:0000313" key="2">
    <source>
        <dbReference type="Proteomes" id="UP000317199"/>
    </source>
</evidence>
<accession>A0A514BWM3</accession>
<dbReference type="OrthoDB" id="7063874at2"/>
<organism evidence="1 2">
    <name type="scientific">Marilutibacter alkalisoli</name>
    <dbReference type="NCBI Taxonomy" id="2591633"/>
    <lineage>
        <taxon>Bacteria</taxon>
        <taxon>Pseudomonadati</taxon>
        <taxon>Pseudomonadota</taxon>
        <taxon>Gammaproteobacteria</taxon>
        <taxon>Lysobacterales</taxon>
        <taxon>Lysobacteraceae</taxon>
        <taxon>Marilutibacter</taxon>
    </lineage>
</organism>